<name>A0A9D2QEI9_9CORY</name>
<evidence type="ECO:0000313" key="2">
    <source>
        <dbReference type="Proteomes" id="UP000823858"/>
    </source>
</evidence>
<dbReference type="Proteomes" id="UP000823858">
    <property type="component" value="Unassembled WGS sequence"/>
</dbReference>
<sequence>MKIGDDEALVEDGLLPFHVDGDGRGWFATSVDTDEGTETYVVVADPADGQ</sequence>
<proteinExistence type="predicted"/>
<protein>
    <submittedName>
        <fullName evidence="1">Uncharacterized protein</fullName>
    </submittedName>
</protein>
<comment type="caution">
    <text evidence="1">The sequence shown here is derived from an EMBL/GenBank/DDBJ whole genome shotgun (WGS) entry which is preliminary data.</text>
</comment>
<reference evidence="1" key="1">
    <citation type="journal article" date="2021" name="PeerJ">
        <title>Extensive microbial diversity within the chicken gut microbiome revealed by metagenomics and culture.</title>
        <authorList>
            <person name="Gilroy R."/>
            <person name="Ravi A."/>
            <person name="Getino M."/>
            <person name="Pursley I."/>
            <person name="Horton D.L."/>
            <person name="Alikhan N.F."/>
            <person name="Baker D."/>
            <person name="Gharbi K."/>
            <person name="Hall N."/>
            <person name="Watson M."/>
            <person name="Adriaenssens E.M."/>
            <person name="Foster-Nyarko E."/>
            <person name="Jarju S."/>
            <person name="Secka A."/>
            <person name="Antonio M."/>
            <person name="Oren A."/>
            <person name="Chaudhuri R.R."/>
            <person name="La Ragione R."/>
            <person name="Hildebrand F."/>
            <person name="Pallen M.J."/>
        </authorList>
    </citation>
    <scope>NUCLEOTIDE SEQUENCE</scope>
    <source>
        <strain evidence="1">ChiHjej13B12-4958</strain>
    </source>
</reference>
<organism evidence="1 2">
    <name type="scientific">Candidatus Corynebacterium faecigallinarum</name>
    <dbReference type="NCBI Taxonomy" id="2838528"/>
    <lineage>
        <taxon>Bacteria</taxon>
        <taxon>Bacillati</taxon>
        <taxon>Actinomycetota</taxon>
        <taxon>Actinomycetes</taxon>
        <taxon>Mycobacteriales</taxon>
        <taxon>Corynebacteriaceae</taxon>
        <taxon>Corynebacterium</taxon>
    </lineage>
</organism>
<dbReference type="AlphaFoldDB" id="A0A9D2QEI9"/>
<gene>
    <name evidence="1" type="ORF">H9751_06105</name>
</gene>
<reference evidence="1" key="2">
    <citation type="submission" date="2021-04" db="EMBL/GenBank/DDBJ databases">
        <authorList>
            <person name="Gilroy R."/>
        </authorList>
    </citation>
    <scope>NUCLEOTIDE SEQUENCE</scope>
    <source>
        <strain evidence="1">ChiHjej13B12-4958</strain>
    </source>
</reference>
<dbReference type="EMBL" id="DWVP01000014">
    <property type="protein sequence ID" value="HJC85105.1"/>
    <property type="molecule type" value="Genomic_DNA"/>
</dbReference>
<evidence type="ECO:0000313" key="1">
    <source>
        <dbReference type="EMBL" id="HJC85105.1"/>
    </source>
</evidence>
<accession>A0A9D2QEI9</accession>